<dbReference type="InterPro" id="IPR058263">
    <property type="entry name" value="DUF7957"/>
</dbReference>
<organism evidence="1 2">
    <name type="scientific">Anaeromicropila herbilytica</name>
    <dbReference type="NCBI Taxonomy" id="2785025"/>
    <lineage>
        <taxon>Bacteria</taxon>
        <taxon>Bacillati</taxon>
        <taxon>Bacillota</taxon>
        <taxon>Clostridia</taxon>
        <taxon>Lachnospirales</taxon>
        <taxon>Lachnospiraceae</taxon>
        <taxon>Anaeromicropila</taxon>
    </lineage>
</organism>
<accession>A0A7R7EP01</accession>
<reference evidence="1 2" key="1">
    <citation type="submission" date="2020-11" db="EMBL/GenBank/DDBJ databases">
        <title>Draft genome sequencing of a Lachnospiraceae strain isolated from anoxic soil subjected to BSD treatment.</title>
        <authorList>
            <person name="Uek A."/>
            <person name="Tonouchi A."/>
        </authorList>
    </citation>
    <scope>NUCLEOTIDE SEQUENCE [LARGE SCALE GENOMIC DNA]</scope>
    <source>
        <strain evidence="1 2">TB5</strain>
    </source>
</reference>
<evidence type="ECO:0000313" key="1">
    <source>
        <dbReference type="EMBL" id="BCN32400.1"/>
    </source>
</evidence>
<dbReference type="AlphaFoldDB" id="A0A7R7EP01"/>
<keyword evidence="2" id="KW-1185">Reference proteome</keyword>
<dbReference type="EMBL" id="AP024169">
    <property type="protein sequence ID" value="BCN32400.1"/>
    <property type="molecule type" value="Genomic_DNA"/>
</dbReference>
<evidence type="ECO:0000313" key="2">
    <source>
        <dbReference type="Proteomes" id="UP000595897"/>
    </source>
</evidence>
<name>A0A7R7EP01_9FIRM</name>
<dbReference type="Pfam" id="PF25857">
    <property type="entry name" value="DUF7957"/>
    <property type="match status" value="1"/>
</dbReference>
<protein>
    <submittedName>
        <fullName evidence="1">Uncharacterized protein</fullName>
    </submittedName>
</protein>
<proteinExistence type="predicted"/>
<dbReference type="KEGG" id="ahb:bsdtb5_36950"/>
<gene>
    <name evidence="1" type="ORF">bsdtb5_36950</name>
</gene>
<dbReference type="Proteomes" id="UP000595897">
    <property type="component" value="Chromosome"/>
</dbReference>
<sequence length="108" mass="12557">MVNINGKILKIGEKSIEQEHTIQKYIEYLNQVIVLIYDDAVIANNVISYDKEGHELWKINDILNVKRPTGNVDIEKESEKVLIVCSSLGIKYKIEIEKKELIEKIFLR</sequence>
<dbReference type="RefSeq" id="WP_271713450.1">
    <property type="nucleotide sequence ID" value="NZ_AP024169.1"/>
</dbReference>